<evidence type="ECO:0000256" key="1">
    <source>
        <dbReference type="ARBA" id="ARBA00022723"/>
    </source>
</evidence>
<dbReference type="PANTHER" id="PTHR25464:SF2">
    <property type="entry name" value="RING-TYPE DOMAIN-CONTAINING PROTEIN"/>
    <property type="match status" value="1"/>
</dbReference>
<dbReference type="AlphaFoldDB" id="A0A158R3Q2"/>
<keyword evidence="1" id="KW-0479">Metal-binding</keyword>
<keyword evidence="5" id="KW-0175">Coiled coil</keyword>
<dbReference type="STRING" id="27835.A0A158R3Q2"/>
<keyword evidence="2 4" id="KW-0863">Zinc-finger</keyword>
<dbReference type="Pfam" id="PF14634">
    <property type="entry name" value="zf-RING_5"/>
    <property type="match status" value="1"/>
</dbReference>
<evidence type="ECO:0000256" key="2">
    <source>
        <dbReference type="ARBA" id="ARBA00022771"/>
    </source>
</evidence>
<proteinExistence type="predicted"/>
<keyword evidence="8" id="KW-1185">Reference proteome</keyword>
<reference evidence="7 8" key="2">
    <citation type="submission" date="2018-11" db="EMBL/GenBank/DDBJ databases">
        <authorList>
            <consortium name="Pathogen Informatics"/>
        </authorList>
    </citation>
    <scope>NUCLEOTIDE SEQUENCE [LARGE SCALE GENOMIC DNA]</scope>
</reference>
<dbReference type="PANTHER" id="PTHR25464">
    <property type="entry name" value="TRIPARTITE MOTIF-CONTAINING PROTEIN 2-LIKE PROTEIN"/>
    <property type="match status" value="1"/>
</dbReference>
<evidence type="ECO:0000313" key="7">
    <source>
        <dbReference type="EMBL" id="VDL82601.1"/>
    </source>
</evidence>
<evidence type="ECO:0000313" key="8">
    <source>
        <dbReference type="Proteomes" id="UP000271162"/>
    </source>
</evidence>
<dbReference type="SUPFAM" id="SSF57850">
    <property type="entry name" value="RING/U-box"/>
    <property type="match status" value="1"/>
</dbReference>
<dbReference type="WBParaSite" id="NBR_0001887501-mRNA-1">
    <property type="protein sequence ID" value="NBR_0001887501-mRNA-1"/>
    <property type="gene ID" value="NBR_0001887501"/>
</dbReference>
<name>A0A158R3Q2_NIPBR</name>
<dbReference type="SMART" id="SM00184">
    <property type="entry name" value="RING"/>
    <property type="match status" value="1"/>
</dbReference>
<gene>
    <name evidence="7" type="ORF">NBR_LOCUS18876</name>
</gene>
<dbReference type="PROSITE" id="PS50089">
    <property type="entry name" value="ZF_RING_2"/>
    <property type="match status" value="1"/>
</dbReference>
<dbReference type="CDD" id="cd16579">
    <property type="entry name" value="RING-HC_PML_C-V"/>
    <property type="match status" value="1"/>
</dbReference>
<dbReference type="GO" id="GO:0008270">
    <property type="term" value="F:zinc ion binding"/>
    <property type="evidence" value="ECO:0007669"/>
    <property type="project" value="UniProtKB-KW"/>
</dbReference>
<accession>A0A158R3Q2</accession>
<reference evidence="9" key="1">
    <citation type="submission" date="2016-04" db="UniProtKB">
        <authorList>
            <consortium name="WormBaseParasite"/>
        </authorList>
    </citation>
    <scope>IDENTIFICATION</scope>
</reference>
<evidence type="ECO:0000256" key="3">
    <source>
        <dbReference type="ARBA" id="ARBA00022833"/>
    </source>
</evidence>
<dbReference type="PROSITE" id="PS00518">
    <property type="entry name" value="ZF_RING_1"/>
    <property type="match status" value="1"/>
</dbReference>
<dbReference type="Proteomes" id="UP000271162">
    <property type="component" value="Unassembled WGS sequence"/>
</dbReference>
<evidence type="ECO:0000256" key="4">
    <source>
        <dbReference type="PROSITE-ProRule" id="PRU00175"/>
    </source>
</evidence>
<evidence type="ECO:0000259" key="6">
    <source>
        <dbReference type="PROSITE" id="PS50089"/>
    </source>
</evidence>
<evidence type="ECO:0000256" key="5">
    <source>
        <dbReference type="SAM" id="Coils"/>
    </source>
</evidence>
<dbReference type="Gene3D" id="3.30.40.10">
    <property type="entry name" value="Zinc/RING finger domain, C3HC4 (zinc finger)"/>
    <property type="match status" value="1"/>
</dbReference>
<dbReference type="InterPro" id="IPR001841">
    <property type="entry name" value="Znf_RING"/>
</dbReference>
<protein>
    <submittedName>
        <fullName evidence="9">RING-type domain-containing protein</fullName>
    </submittedName>
</protein>
<keyword evidence="3" id="KW-0862">Zinc</keyword>
<feature type="coiled-coil region" evidence="5">
    <location>
        <begin position="195"/>
        <end position="229"/>
    </location>
</feature>
<dbReference type="OMA" id="CKDSNTH"/>
<evidence type="ECO:0000313" key="9">
    <source>
        <dbReference type="WBParaSite" id="NBR_0001887501-mRNA-1"/>
    </source>
</evidence>
<dbReference type="InterPro" id="IPR017907">
    <property type="entry name" value="Znf_RING_CS"/>
</dbReference>
<feature type="domain" description="RING-type" evidence="6">
    <location>
        <begin position="24"/>
        <end position="72"/>
    </location>
</feature>
<dbReference type="EMBL" id="UYSL01023727">
    <property type="protein sequence ID" value="VDL82601.1"/>
    <property type="molecule type" value="Genomic_DNA"/>
</dbReference>
<dbReference type="InterPro" id="IPR013083">
    <property type="entry name" value="Znf_RING/FYVE/PHD"/>
</dbReference>
<sequence length="302" mass="33973">MSTSTLVETVNINLEDFSETFLTCSTCLCTYDQDTRKPKLLPCSHSVCLSCLERLAALPQNDALSLRCPMCREVCALPAGGVSALPASFLINQLLDVMQKQRKDVVPSCSVHPNEQLLYCECCDLVFCQECQSSGRLRALDIAHVSVSQEIEQLDKNVDKIVDQINVTFQEVSNAVESRRRDLIDSVRVRRDEKRKVLKDQIEAITDEKKKLSKELESCELDVRSMARQLKTMDTGWERQFTQPRENAFLKLNTNSTQLICDVQRCLADFGSLTASTTFPGETVVELIDSASTHTEVKLLVR</sequence>
<organism evidence="9">
    <name type="scientific">Nippostrongylus brasiliensis</name>
    <name type="common">Rat hookworm</name>
    <dbReference type="NCBI Taxonomy" id="27835"/>
    <lineage>
        <taxon>Eukaryota</taxon>
        <taxon>Metazoa</taxon>
        <taxon>Ecdysozoa</taxon>
        <taxon>Nematoda</taxon>
        <taxon>Chromadorea</taxon>
        <taxon>Rhabditida</taxon>
        <taxon>Rhabditina</taxon>
        <taxon>Rhabditomorpha</taxon>
        <taxon>Strongyloidea</taxon>
        <taxon>Heligmosomidae</taxon>
        <taxon>Nippostrongylus</taxon>
    </lineage>
</organism>